<dbReference type="AlphaFoldDB" id="A0A9P8RSI9"/>
<feature type="region of interest" description="Disordered" evidence="1">
    <location>
        <begin position="1"/>
        <end position="34"/>
    </location>
</feature>
<evidence type="ECO:0000313" key="3">
    <source>
        <dbReference type="EMBL" id="KAH0565078.1"/>
    </source>
</evidence>
<name>A0A9P8RSI9_9PEZI</name>
<dbReference type="Proteomes" id="UP000750711">
    <property type="component" value="Unassembled WGS sequence"/>
</dbReference>
<feature type="compositionally biased region" description="Polar residues" evidence="1">
    <location>
        <begin position="130"/>
        <end position="141"/>
    </location>
</feature>
<dbReference type="EMBL" id="JAGHQM010000139">
    <property type="protein sequence ID" value="KAH0565078.1"/>
    <property type="molecule type" value="Genomic_DNA"/>
</dbReference>
<reference evidence="3" key="1">
    <citation type="submission" date="2021-03" db="EMBL/GenBank/DDBJ databases">
        <title>Comparative genomics and phylogenomic investigation of the class Geoglossomycetes provide insights into ecological specialization and systematics.</title>
        <authorList>
            <person name="Melie T."/>
            <person name="Pirro S."/>
            <person name="Miller A.N."/>
            <person name="Quandt A."/>
        </authorList>
    </citation>
    <scope>NUCLEOTIDE SEQUENCE</scope>
    <source>
        <strain evidence="3">CAQ_001_2017</strain>
    </source>
</reference>
<keyword evidence="2" id="KW-0472">Membrane</keyword>
<protein>
    <submittedName>
        <fullName evidence="3">Uncharacterized protein</fullName>
    </submittedName>
</protein>
<evidence type="ECO:0000256" key="2">
    <source>
        <dbReference type="SAM" id="Phobius"/>
    </source>
</evidence>
<keyword evidence="4" id="KW-1185">Reference proteome</keyword>
<evidence type="ECO:0000256" key="1">
    <source>
        <dbReference type="SAM" id="MobiDB-lite"/>
    </source>
</evidence>
<gene>
    <name evidence="3" type="ORF">GP486_001535</name>
</gene>
<accession>A0A9P8RSI9</accession>
<comment type="caution">
    <text evidence="3">The sequence shown here is derived from an EMBL/GenBank/DDBJ whole genome shotgun (WGS) entry which is preliminary data.</text>
</comment>
<keyword evidence="2" id="KW-1133">Transmembrane helix</keyword>
<keyword evidence="2" id="KW-0812">Transmembrane</keyword>
<feature type="compositionally biased region" description="Polar residues" evidence="1">
    <location>
        <begin position="109"/>
        <end position="118"/>
    </location>
</feature>
<sequence length="256" mass="27380">MDKPQNKPGSYPGGGGKKISWTHSLAGGGPRSGDLDIFGIGGQFTNAQADLPQHLSFDESDDLGGSPVSNGEAFFANLSRNVSEISLQERENDHSMRSLNVEGIGGMSTAHSETCVETQNEESSHDRNPRNQVQLTPSGGNPNPPQTVKPTPNATHPIILPEPSRYNAFNSFFREYRIVLGIFLTVIIPVAAGAIAGTLKENLIVGILAGSAFFLLDAIIFALLWKREAKEAKEAKPSNAVTAEEAGITVEPRTMV</sequence>
<feature type="transmembrane region" description="Helical" evidence="2">
    <location>
        <begin position="178"/>
        <end position="197"/>
    </location>
</feature>
<proteinExistence type="predicted"/>
<feature type="region of interest" description="Disordered" evidence="1">
    <location>
        <begin position="108"/>
        <end position="159"/>
    </location>
</feature>
<evidence type="ECO:0000313" key="4">
    <source>
        <dbReference type="Proteomes" id="UP000750711"/>
    </source>
</evidence>
<organism evidence="3 4">
    <name type="scientific">Trichoglossum hirsutum</name>
    <dbReference type="NCBI Taxonomy" id="265104"/>
    <lineage>
        <taxon>Eukaryota</taxon>
        <taxon>Fungi</taxon>
        <taxon>Dikarya</taxon>
        <taxon>Ascomycota</taxon>
        <taxon>Pezizomycotina</taxon>
        <taxon>Geoglossomycetes</taxon>
        <taxon>Geoglossales</taxon>
        <taxon>Geoglossaceae</taxon>
        <taxon>Trichoglossum</taxon>
    </lineage>
</organism>
<feature type="transmembrane region" description="Helical" evidence="2">
    <location>
        <begin position="203"/>
        <end position="225"/>
    </location>
</feature>